<evidence type="ECO:0000313" key="2">
    <source>
        <dbReference type="EMBL" id="VDL82649.1"/>
    </source>
</evidence>
<organism evidence="4">
    <name type="scientific">Nippostrongylus brasiliensis</name>
    <name type="common">Rat hookworm</name>
    <dbReference type="NCBI Taxonomy" id="27835"/>
    <lineage>
        <taxon>Eukaryota</taxon>
        <taxon>Metazoa</taxon>
        <taxon>Ecdysozoa</taxon>
        <taxon>Nematoda</taxon>
        <taxon>Chromadorea</taxon>
        <taxon>Rhabditida</taxon>
        <taxon>Rhabditina</taxon>
        <taxon>Rhabditomorpha</taxon>
        <taxon>Strongyloidea</taxon>
        <taxon>Heligmosomidae</taxon>
        <taxon>Nippostrongylus</taxon>
    </lineage>
</organism>
<evidence type="ECO:0000313" key="4">
    <source>
        <dbReference type="WBParaSite" id="NBR_0001892001-mRNA-1"/>
    </source>
</evidence>
<sequence length="118" mass="12527">MFSLRVTAVLLAIFCATYAFQCYNVSKQGILGVMTSNQHPSNANDCNGQFCTKIVSKSANAQVYSYGCDQTNLCSSQGCSNVANTQLCCCSGNLCNSSTKLSAIFAVVPLAIIKLLAF</sequence>
<dbReference type="OMA" id="NSECKGK"/>
<keyword evidence="1" id="KW-0732">Signal</keyword>
<evidence type="ECO:0000313" key="3">
    <source>
        <dbReference type="Proteomes" id="UP000271162"/>
    </source>
</evidence>
<reference evidence="4" key="1">
    <citation type="submission" date="2017-02" db="UniProtKB">
        <authorList>
            <consortium name="WormBaseParasite"/>
        </authorList>
    </citation>
    <scope>IDENTIFICATION</scope>
</reference>
<proteinExistence type="predicted"/>
<dbReference type="PANTHER" id="PTHR34721">
    <property type="entry name" value="PROTEIN CBG09734"/>
    <property type="match status" value="1"/>
</dbReference>
<protein>
    <submittedName>
        <fullName evidence="4">Activin_recp domain-containing protein</fullName>
    </submittedName>
</protein>
<dbReference type="PANTHER" id="PTHR34721:SF2">
    <property type="entry name" value="UPAR_LY6 DOMAIN-CONTAINING PROTEIN"/>
    <property type="match status" value="1"/>
</dbReference>
<keyword evidence="3" id="KW-1185">Reference proteome</keyword>
<dbReference type="WBParaSite" id="NBR_0001892001-mRNA-1">
    <property type="protein sequence ID" value="NBR_0001892001-mRNA-1"/>
    <property type="gene ID" value="NBR_0001892001"/>
</dbReference>
<dbReference type="EMBL" id="UYSL01023762">
    <property type="protein sequence ID" value="VDL82649.1"/>
    <property type="molecule type" value="Genomic_DNA"/>
</dbReference>
<name>A0A0N4YNU9_NIPBR</name>
<accession>A0A0N4YNU9</accession>
<reference evidence="2 3" key="2">
    <citation type="submission" date="2018-11" db="EMBL/GenBank/DDBJ databases">
        <authorList>
            <consortium name="Pathogen Informatics"/>
        </authorList>
    </citation>
    <scope>NUCLEOTIDE SEQUENCE [LARGE SCALE GENOMIC DNA]</scope>
</reference>
<dbReference type="Proteomes" id="UP000271162">
    <property type="component" value="Unassembled WGS sequence"/>
</dbReference>
<gene>
    <name evidence="2" type="ORF">NBR_LOCUS18921</name>
</gene>
<feature type="chain" id="PRO_5043125983" evidence="1">
    <location>
        <begin position="20"/>
        <end position="118"/>
    </location>
</feature>
<dbReference type="AlphaFoldDB" id="A0A0N4YNU9"/>
<feature type="signal peptide" evidence="1">
    <location>
        <begin position="1"/>
        <end position="19"/>
    </location>
</feature>
<evidence type="ECO:0000256" key="1">
    <source>
        <dbReference type="SAM" id="SignalP"/>
    </source>
</evidence>